<evidence type="ECO:0000256" key="4">
    <source>
        <dbReference type="ARBA" id="ARBA00022679"/>
    </source>
</evidence>
<feature type="domain" description="Aminotransferase class I/classII large" evidence="7">
    <location>
        <begin position="29"/>
        <end position="379"/>
    </location>
</feature>
<dbReference type="CDD" id="cd00609">
    <property type="entry name" value="AAT_like"/>
    <property type="match status" value="1"/>
</dbReference>
<dbReference type="GO" id="GO:0008483">
    <property type="term" value="F:transaminase activity"/>
    <property type="evidence" value="ECO:0007669"/>
    <property type="project" value="UniProtKB-KW"/>
</dbReference>
<dbReference type="InterPro" id="IPR015422">
    <property type="entry name" value="PyrdxlP-dep_Trfase_small"/>
</dbReference>
<evidence type="ECO:0000259" key="7">
    <source>
        <dbReference type="Pfam" id="PF00155"/>
    </source>
</evidence>
<dbReference type="GO" id="GO:0030170">
    <property type="term" value="F:pyridoxal phosphate binding"/>
    <property type="evidence" value="ECO:0007669"/>
    <property type="project" value="InterPro"/>
</dbReference>
<gene>
    <name evidence="8" type="ORF">U27_01039</name>
</gene>
<dbReference type="eggNOG" id="COG0436">
    <property type="taxonomic scope" value="Bacteria"/>
</dbReference>
<evidence type="ECO:0000313" key="9">
    <source>
        <dbReference type="Proteomes" id="UP000030661"/>
    </source>
</evidence>
<comment type="similarity">
    <text evidence="2 6">Belongs to the class-I pyridoxal-phosphate-dependent aminotransferase family.</text>
</comment>
<dbReference type="EC" id="2.6.1.-" evidence="6"/>
<dbReference type="InterPro" id="IPR015421">
    <property type="entry name" value="PyrdxlP-dep_Trfase_major"/>
</dbReference>
<dbReference type="InterPro" id="IPR004839">
    <property type="entry name" value="Aminotransferase_I/II_large"/>
</dbReference>
<dbReference type="InterPro" id="IPR015424">
    <property type="entry name" value="PyrdxlP-dep_Trfase"/>
</dbReference>
<dbReference type="Gene3D" id="3.40.640.10">
    <property type="entry name" value="Type I PLP-dependent aspartate aminotransferase-like (Major domain)"/>
    <property type="match status" value="1"/>
</dbReference>
<dbReference type="GO" id="GO:0006520">
    <property type="term" value="P:amino acid metabolic process"/>
    <property type="evidence" value="ECO:0007669"/>
    <property type="project" value="InterPro"/>
</dbReference>
<dbReference type="HOGENOM" id="CLU_017584_4_3_0"/>
<name>A0A081C986_VECG1</name>
<keyword evidence="9" id="KW-1185">Reference proteome</keyword>
<dbReference type="InterPro" id="IPR004838">
    <property type="entry name" value="NHTrfase_class1_PyrdxlP-BS"/>
</dbReference>
<proteinExistence type="inferred from homology"/>
<evidence type="ECO:0000256" key="2">
    <source>
        <dbReference type="ARBA" id="ARBA00007441"/>
    </source>
</evidence>
<dbReference type="STRING" id="1499967.U27_01039"/>
<organism evidence="8">
    <name type="scientific">Vecturithrix granuli</name>
    <dbReference type="NCBI Taxonomy" id="1499967"/>
    <lineage>
        <taxon>Bacteria</taxon>
        <taxon>Candidatus Moduliflexota</taxon>
        <taxon>Candidatus Vecturitrichia</taxon>
        <taxon>Candidatus Vecturitrichales</taxon>
        <taxon>Candidatus Vecturitrichaceae</taxon>
        <taxon>Candidatus Vecturithrix</taxon>
    </lineage>
</organism>
<dbReference type="PANTHER" id="PTHR46383">
    <property type="entry name" value="ASPARTATE AMINOTRANSFERASE"/>
    <property type="match status" value="1"/>
</dbReference>
<evidence type="ECO:0000256" key="1">
    <source>
        <dbReference type="ARBA" id="ARBA00001933"/>
    </source>
</evidence>
<evidence type="ECO:0000313" key="8">
    <source>
        <dbReference type="EMBL" id="GAK61141.1"/>
    </source>
</evidence>
<dbReference type="FunFam" id="3.40.640.10:FF:000033">
    <property type="entry name" value="Aspartate aminotransferase"/>
    <property type="match status" value="1"/>
</dbReference>
<keyword evidence="3 6" id="KW-0032">Aminotransferase</keyword>
<protein>
    <recommendedName>
        <fullName evidence="6">Aminotransferase</fullName>
        <ecNumber evidence="6">2.6.1.-</ecNumber>
    </recommendedName>
</protein>
<dbReference type="InterPro" id="IPR050596">
    <property type="entry name" value="AspAT/PAT-like"/>
</dbReference>
<dbReference type="PANTHER" id="PTHR46383:SF1">
    <property type="entry name" value="ASPARTATE AMINOTRANSFERASE"/>
    <property type="match status" value="1"/>
</dbReference>
<comment type="cofactor">
    <cofactor evidence="1 6">
        <name>pyridoxal 5'-phosphate</name>
        <dbReference type="ChEBI" id="CHEBI:597326"/>
    </cofactor>
</comment>
<dbReference type="EMBL" id="DF820477">
    <property type="protein sequence ID" value="GAK61141.1"/>
    <property type="molecule type" value="Genomic_DNA"/>
</dbReference>
<keyword evidence="4 6" id="KW-0808">Transferase</keyword>
<dbReference type="Pfam" id="PF00155">
    <property type="entry name" value="Aminotran_1_2"/>
    <property type="match status" value="1"/>
</dbReference>
<reference evidence="8" key="1">
    <citation type="journal article" date="2015" name="PeerJ">
        <title>First genomic representation of candidate bacterial phylum KSB3 points to enhanced environmental sensing as a trigger of wastewater bulking.</title>
        <authorList>
            <person name="Sekiguchi Y."/>
            <person name="Ohashi A."/>
            <person name="Parks D.H."/>
            <person name="Yamauchi T."/>
            <person name="Tyson G.W."/>
            <person name="Hugenholtz P."/>
        </authorList>
    </citation>
    <scope>NUCLEOTIDE SEQUENCE [LARGE SCALE GENOMIC DNA]</scope>
</reference>
<evidence type="ECO:0000256" key="6">
    <source>
        <dbReference type="RuleBase" id="RU000481"/>
    </source>
</evidence>
<dbReference type="Gene3D" id="3.90.1150.10">
    <property type="entry name" value="Aspartate Aminotransferase, domain 1"/>
    <property type="match status" value="1"/>
</dbReference>
<evidence type="ECO:0000256" key="5">
    <source>
        <dbReference type="ARBA" id="ARBA00022898"/>
    </source>
</evidence>
<accession>A0A081C986</accession>
<keyword evidence="5" id="KW-0663">Pyridoxal phosphate</keyword>
<evidence type="ECO:0000256" key="3">
    <source>
        <dbReference type="ARBA" id="ARBA00022576"/>
    </source>
</evidence>
<sequence>MQTKIADVVRRIRPSVIRDMALRAEKLDHVISLGIGEPDFHTAPEISRLALQDAESGYTHYTPSKGYGDLVEALCEYLNRYFGHGVSPEQIAVTSGGMGALTAYFRVVLNPGDEVLVPEPYFPSYRPQIEWAGGQLVPVPTSFEQGFVLTPEAVERAITTRTKVLMINSPHNPTGLITPPEILDDLARLAEEKDLLVLSDEVYDRLVFDGRRHDSIFHRPGMRERTTVLGSFSKSFAMTGWRLGYAFGPEWLIKEMVKVLAHYTSCPPSVSQRAGLAALRQDASLVDAMAAEFQTRRDLLYEKLCHFPGVKIHKPTGAFYAFPNLEAITDNTEQFALDLLYEEQVVVIPGGAFGASGQKCVRMAFTVDCDRLTEALDRFSRFITKQMERKKLRRTGA</sequence>
<dbReference type="PROSITE" id="PS00105">
    <property type="entry name" value="AA_TRANSFER_CLASS_1"/>
    <property type="match status" value="1"/>
</dbReference>
<dbReference type="SUPFAM" id="SSF53383">
    <property type="entry name" value="PLP-dependent transferases"/>
    <property type="match status" value="1"/>
</dbReference>
<dbReference type="AlphaFoldDB" id="A0A081C986"/>
<dbReference type="Proteomes" id="UP000030661">
    <property type="component" value="Unassembled WGS sequence"/>
</dbReference>